<evidence type="ECO:0000313" key="3">
    <source>
        <dbReference type="Proteomes" id="UP001244207"/>
    </source>
</evidence>
<gene>
    <name evidence="2" type="ORF">BDZ83DRAFT_656876</name>
</gene>
<accession>A0AAD8XCQ8</accession>
<keyword evidence="3" id="KW-1185">Reference proteome</keyword>
<dbReference type="RefSeq" id="XP_060359035.1">
    <property type="nucleotide sequence ID" value="XM_060510912.1"/>
</dbReference>
<evidence type="ECO:0000313" key="2">
    <source>
        <dbReference type="EMBL" id="KAK1711232.1"/>
    </source>
</evidence>
<dbReference type="GeneID" id="85394811"/>
<name>A0AAD8XCQ8_GLOAC</name>
<proteinExistence type="predicted"/>
<feature type="region of interest" description="Disordered" evidence="1">
    <location>
        <begin position="101"/>
        <end position="121"/>
    </location>
</feature>
<reference evidence="2" key="1">
    <citation type="submission" date="2021-12" db="EMBL/GenBank/DDBJ databases">
        <title>Comparative genomics, transcriptomics and evolutionary studies reveal genomic signatures of adaptation to plant cell wall in hemibiotrophic fungi.</title>
        <authorList>
            <consortium name="DOE Joint Genome Institute"/>
            <person name="Baroncelli R."/>
            <person name="Diaz J.F."/>
            <person name="Benocci T."/>
            <person name="Peng M."/>
            <person name="Battaglia E."/>
            <person name="Haridas S."/>
            <person name="Andreopoulos W."/>
            <person name="Labutti K."/>
            <person name="Pangilinan J."/>
            <person name="Floch G.L."/>
            <person name="Makela M.R."/>
            <person name="Henrissat B."/>
            <person name="Grigoriev I.V."/>
            <person name="Crouch J.A."/>
            <person name="De Vries R.P."/>
            <person name="Sukno S.A."/>
            <person name="Thon M.R."/>
        </authorList>
    </citation>
    <scope>NUCLEOTIDE SEQUENCE</scope>
    <source>
        <strain evidence="2">CBS 112980</strain>
    </source>
</reference>
<comment type="caution">
    <text evidence="2">The sequence shown here is derived from an EMBL/GenBank/DDBJ whole genome shotgun (WGS) entry which is preliminary data.</text>
</comment>
<sequence>MLKPAHGAVALAYCLTYFQWQLSQLSLLAQPGTKAFRLSVIQSTTRPLGIWLRKNGWMDMVQLEECTDWRLGLSLSLCLVHRGDLMQGYIGVLCAPHPPPLSSLNPSSEENLGSPTLQSIQ</sequence>
<dbReference type="EMBL" id="JAHMHS010000161">
    <property type="protein sequence ID" value="KAK1711232.1"/>
    <property type="molecule type" value="Genomic_DNA"/>
</dbReference>
<protein>
    <submittedName>
        <fullName evidence="2">Uncharacterized protein</fullName>
    </submittedName>
</protein>
<feature type="compositionally biased region" description="Low complexity" evidence="1">
    <location>
        <begin position="102"/>
        <end position="112"/>
    </location>
</feature>
<evidence type="ECO:0000256" key="1">
    <source>
        <dbReference type="SAM" id="MobiDB-lite"/>
    </source>
</evidence>
<dbReference type="Proteomes" id="UP001244207">
    <property type="component" value="Unassembled WGS sequence"/>
</dbReference>
<dbReference type="AlphaFoldDB" id="A0AAD8XCQ8"/>
<organism evidence="2 3">
    <name type="scientific">Glomerella acutata</name>
    <name type="common">Colletotrichum acutatum</name>
    <dbReference type="NCBI Taxonomy" id="27357"/>
    <lineage>
        <taxon>Eukaryota</taxon>
        <taxon>Fungi</taxon>
        <taxon>Dikarya</taxon>
        <taxon>Ascomycota</taxon>
        <taxon>Pezizomycotina</taxon>
        <taxon>Sordariomycetes</taxon>
        <taxon>Hypocreomycetidae</taxon>
        <taxon>Glomerellales</taxon>
        <taxon>Glomerellaceae</taxon>
        <taxon>Colletotrichum</taxon>
        <taxon>Colletotrichum acutatum species complex</taxon>
    </lineage>
</organism>